<keyword evidence="5" id="KW-0408">Iron</keyword>
<dbReference type="RefSeq" id="WP_213166294.1">
    <property type="nucleotide sequence ID" value="NZ_CP058559.1"/>
</dbReference>
<dbReference type="EC" id="4.2.1.33" evidence="9"/>
<dbReference type="Gene3D" id="3.30.499.10">
    <property type="entry name" value="Aconitase, domain 3"/>
    <property type="match status" value="2"/>
</dbReference>
<dbReference type="GO" id="GO:0009098">
    <property type="term" value="P:L-leucine biosynthetic process"/>
    <property type="evidence" value="ECO:0007669"/>
    <property type="project" value="InterPro"/>
</dbReference>
<evidence type="ECO:0000256" key="5">
    <source>
        <dbReference type="ARBA" id="ARBA00023004"/>
    </source>
</evidence>
<dbReference type="InterPro" id="IPR050067">
    <property type="entry name" value="IPM_dehydratase_rel_enz"/>
</dbReference>
<dbReference type="SUPFAM" id="SSF53732">
    <property type="entry name" value="Aconitase iron-sulfur domain"/>
    <property type="match status" value="1"/>
</dbReference>
<dbReference type="InterPro" id="IPR001030">
    <property type="entry name" value="Acoase/IPM_deHydtase_lsu_aba"/>
</dbReference>
<dbReference type="PRINTS" id="PR00415">
    <property type="entry name" value="ACONITASE"/>
</dbReference>
<dbReference type="PANTHER" id="PTHR43822">
    <property type="entry name" value="HOMOACONITASE, MITOCHONDRIAL-RELATED"/>
    <property type="match status" value="1"/>
</dbReference>
<keyword evidence="4" id="KW-0479">Metal-binding</keyword>
<evidence type="ECO:0000256" key="4">
    <source>
        <dbReference type="ARBA" id="ARBA00022723"/>
    </source>
</evidence>
<dbReference type="Pfam" id="PF00330">
    <property type="entry name" value="Aconitase"/>
    <property type="match status" value="2"/>
</dbReference>
<evidence type="ECO:0000313" key="10">
    <source>
        <dbReference type="Proteomes" id="UP000516160"/>
    </source>
</evidence>
<proteinExistence type="inferred from homology"/>
<protein>
    <submittedName>
        <fullName evidence="9">3-isopropylmalate dehydratase large subunit</fullName>
        <ecNumber evidence="9">4.2.1.33</ecNumber>
    </submittedName>
</protein>
<dbReference type="KEGG" id="acae:HYG86_14505"/>
<dbReference type="NCBIfam" id="NF001614">
    <property type="entry name" value="PRK00402.1"/>
    <property type="match status" value="1"/>
</dbReference>
<dbReference type="Proteomes" id="UP000516160">
    <property type="component" value="Chromosome"/>
</dbReference>
<evidence type="ECO:0000256" key="1">
    <source>
        <dbReference type="ARBA" id="ARBA00001966"/>
    </source>
</evidence>
<evidence type="ECO:0000256" key="3">
    <source>
        <dbReference type="ARBA" id="ARBA00022485"/>
    </source>
</evidence>
<evidence type="ECO:0000256" key="7">
    <source>
        <dbReference type="ARBA" id="ARBA00023239"/>
    </source>
</evidence>
<dbReference type="InterPro" id="IPR006251">
    <property type="entry name" value="Homoacnase/IPMdehydase_lsu"/>
</dbReference>
<reference evidence="9 10" key="1">
    <citation type="submission" date="2020-07" db="EMBL/GenBank/DDBJ databases">
        <title>Alkalicella. sp. LB2 genome.</title>
        <authorList>
            <person name="Postec A."/>
            <person name="Quemeneur M."/>
        </authorList>
    </citation>
    <scope>NUCLEOTIDE SEQUENCE [LARGE SCALE GENOMIC DNA]</scope>
    <source>
        <strain evidence="9 10">LB2</strain>
    </source>
</reference>
<feature type="domain" description="Aconitase/3-isopropylmalate dehydratase large subunit alpha/beta/alpha" evidence="8">
    <location>
        <begin position="266"/>
        <end position="392"/>
    </location>
</feature>
<keyword evidence="3" id="KW-0004">4Fe-4S</keyword>
<comment type="cofactor">
    <cofactor evidence="1">
        <name>[4Fe-4S] cluster</name>
        <dbReference type="ChEBI" id="CHEBI:49883"/>
    </cofactor>
</comment>
<evidence type="ECO:0000256" key="2">
    <source>
        <dbReference type="ARBA" id="ARBA00007185"/>
    </source>
</evidence>
<keyword evidence="7 9" id="KW-0456">Lyase</keyword>
<dbReference type="NCBIfam" id="TIGR01343">
    <property type="entry name" value="hacA_fam"/>
    <property type="match status" value="1"/>
</dbReference>
<dbReference type="InterPro" id="IPR015931">
    <property type="entry name" value="Acnase/IPM_dHydase_lsu_aba_1/3"/>
</dbReference>
<evidence type="ECO:0000313" key="9">
    <source>
        <dbReference type="EMBL" id="QNO15893.1"/>
    </source>
</evidence>
<dbReference type="GO" id="GO:0051539">
    <property type="term" value="F:4 iron, 4 sulfur cluster binding"/>
    <property type="evidence" value="ECO:0007669"/>
    <property type="project" value="UniProtKB-KW"/>
</dbReference>
<gene>
    <name evidence="9" type="ORF">HYG86_14505</name>
</gene>
<keyword evidence="6" id="KW-0411">Iron-sulfur</keyword>
<dbReference type="InterPro" id="IPR011826">
    <property type="entry name" value="HAcnase/IPMdehydase_lsu_prok"/>
</dbReference>
<evidence type="ECO:0000259" key="8">
    <source>
        <dbReference type="Pfam" id="PF00330"/>
    </source>
</evidence>
<dbReference type="GO" id="GO:0003861">
    <property type="term" value="F:3-isopropylmalate dehydratase activity"/>
    <property type="evidence" value="ECO:0007669"/>
    <property type="project" value="UniProtKB-EC"/>
</dbReference>
<dbReference type="GO" id="GO:0046872">
    <property type="term" value="F:metal ion binding"/>
    <property type="evidence" value="ECO:0007669"/>
    <property type="project" value="UniProtKB-KW"/>
</dbReference>
<organism evidence="9 10">
    <name type="scientific">Alkalicella caledoniensis</name>
    <dbReference type="NCBI Taxonomy" id="2731377"/>
    <lineage>
        <taxon>Bacteria</taxon>
        <taxon>Bacillati</taxon>
        <taxon>Bacillota</taxon>
        <taxon>Clostridia</taxon>
        <taxon>Eubacteriales</taxon>
        <taxon>Proteinivoracaceae</taxon>
        <taxon>Alkalicella</taxon>
    </lineage>
</organism>
<dbReference type="InterPro" id="IPR018136">
    <property type="entry name" value="Aconitase_4Fe-4S_BS"/>
</dbReference>
<dbReference type="PANTHER" id="PTHR43822:SF2">
    <property type="entry name" value="HOMOACONITASE, MITOCHONDRIAL"/>
    <property type="match status" value="1"/>
</dbReference>
<feature type="domain" description="Aconitase/3-isopropylmalate dehydratase large subunit alpha/beta/alpha" evidence="8">
    <location>
        <begin position="6"/>
        <end position="237"/>
    </location>
</feature>
<evidence type="ECO:0000256" key="6">
    <source>
        <dbReference type="ARBA" id="ARBA00023014"/>
    </source>
</evidence>
<dbReference type="EMBL" id="CP058559">
    <property type="protein sequence ID" value="QNO15893.1"/>
    <property type="molecule type" value="Genomic_DNA"/>
</dbReference>
<dbReference type="AlphaFoldDB" id="A0A7G9WB31"/>
<keyword evidence="10" id="KW-1185">Reference proteome</keyword>
<name>A0A7G9WB31_ALKCA</name>
<accession>A0A7G9WB31</accession>
<comment type="similarity">
    <text evidence="2">Belongs to the aconitase/IPM isomerase family.</text>
</comment>
<dbReference type="InterPro" id="IPR036008">
    <property type="entry name" value="Aconitase_4Fe-4S_dom"/>
</dbReference>
<dbReference type="NCBIfam" id="TIGR02086">
    <property type="entry name" value="IPMI_arch"/>
    <property type="match status" value="1"/>
</dbReference>
<sequence>MNILEKIIAQKAGVKTVKVGDELTVKVDLAIAHDVTAPMAIKQFRSINVDKVFDKERVVFVMDHCVPCATVDSRQQQKYIKEFAQEFGTRLFDKSEGVIHQVISDEKLYKSGDLIVGADSHTCTAGAYGAIALGVGSTDLAAVMALGTIDMEVPVTHLIRIEGSLSKGVYAKDIILHVIGMFGTNGFTDRGVILSGSTILGLSDDEKMTISNMMIEMGAMIGYIDQSKEFDAKYIGKVSKETVILAEDIQPVAACPSSPDNIKVIENIEGVKINQAVIGSCTNGRISDMIIAAEVLKDRKVSENVNLVVCPASKKVLTEMEHQGLTKILRDAGAIVTNPGCGPCYGAHQGLLNHDDIAISTTNRNFPGRMGHKDAQIYLASPRVVAESAVQGHIVRPGTVIPLEV</sequence>
<dbReference type="PROSITE" id="PS00450">
    <property type="entry name" value="ACONITASE_1"/>
    <property type="match status" value="1"/>
</dbReference>